<dbReference type="EMBL" id="CP013244">
    <property type="protein sequence ID" value="ANP47676.1"/>
    <property type="molecule type" value="Genomic_DNA"/>
</dbReference>
<dbReference type="PROSITE" id="PS51677">
    <property type="entry name" value="NODB"/>
    <property type="match status" value="1"/>
</dbReference>
<dbReference type="PANTHER" id="PTHR34216">
    <property type="match status" value="1"/>
</dbReference>
<gene>
    <name evidence="7" type="ORF">ATE48_18095</name>
</gene>
<dbReference type="GO" id="GO:0005975">
    <property type="term" value="P:carbohydrate metabolic process"/>
    <property type="evidence" value="ECO:0007669"/>
    <property type="project" value="InterPro"/>
</dbReference>
<dbReference type="Gene3D" id="3.20.20.370">
    <property type="entry name" value="Glycoside hydrolase/deacetylase"/>
    <property type="match status" value="1"/>
</dbReference>
<comment type="similarity">
    <text evidence="2">Belongs to the polysaccharide deacetylase family.</text>
</comment>
<evidence type="ECO:0000256" key="4">
    <source>
        <dbReference type="ARBA" id="ARBA00022729"/>
    </source>
</evidence>
<comment type="function">
    <text evidence="1">Is involved in generating a small heat-stable compound (Nod), an acylated oligomer of N-acetylglucosamine, that stimulates mitosis in various plant protoplasts.</text>
</comment>
<dbReference type="InterPro" id="IPR051398">
    <property type="entry name" value="Polysacch_Deacetylase"/>
</dbReference>
<dbReference type="GO" id="GO:0016810">
    <property type="term" value="F:hydrolase activity, acting on carbon-nitrogen (but not peptide) bonds"/>
    <property type="evidence" value="ECO:0007669"/>
    <property type="project" value="InterPro"/>
</dbReference>
<organism evidence="7 8">
    <name type="scientific">Candidatus Viadribacter manganicus</name>
    <dbReference type="NCBI Taxonomy" id="1759059"/>
    <lineage>
        <taxon>Bacteria</taxon>
        <taxon>Pseudomonadati</taxon>
        <taxon>Pseudomonadota</taxon>
        <taxon>Alphaproteobacteria</taxon>
        <taxon>Hyphomonadales</taxon>
        <taxon>Hyphomonadaceae</taxon>
        <taxon>Candidatus Viadribacter</taxon>
    </lineage>
</organism>
<keyword evidence="8" id="KW-1185">Reference proteome</keyword>
<dbReference type="SUPFAM" id="SSF88713">
    <property type="entry name" value="Glycoside hydrolase/deacetylase"/>
    <property type="match status" value="1"/>
</dbReference>
<dbReference type="Pfam" id="PF01522">
    <property type="entry name" value="Polysacc_deac_1"/>
    <property type="match status" value="1"/>
</dbReference>
<evidence type="ECO:0000256" key="1">
    <source>
        <dbReference type="ARBA" id="ARBA00003236"/>
    </source>
</evidence>
<evidence type="ECO:0000256" key="3">
    <source>
        <dbReference type="ARBA" id="ARBA00020071"/>
    </source>
</evidence>
<sequence>MTLAYAPRRDLVSKVRRRMTQHYAARPAKLAFAEPVLSITFDDFPASAAIEGARILERHGARGTYYTASGMAGVEGPCGMGYAAPDIARLAAAGHEIGCHTSSHADCAQRDVFTTLEDLAHNRDALRRMGAPAPRSHAYPYGETKPQVKDNLPPRFMSARGILPGLNVGATDLAQLHAYPLFGPGGMDRVMKALKRAAKRKAWVIGFTHDVADTPSPWGTRSDELESLLTEARRLDFVILPVTAALERRLA</sequence>
<evidence type="ECO:0000313" key="8">
    <source>
        <dbReference type="Proteomes" id="UP000092498"/>
    </source>
</evidence>
<protein>
    <recommendedName>
        <fullName evidence="3">Chitooligosaccharide deacetylase</fullName>
    </recommendedName>
    <alternativeName>
        <fullName evidence="5">Nodulation protein B</fullName>
    </alternativeName>
</protein>
<accession>A0A1B1AM89</accession>
<dbReference type="InterPro" id="IPR002509">
    <property type="entry name" value="NODB_dom"/>
</dbReference>
<reference evidence="7 8" key="1">
    <citation type="submission" date="2015-11" db="EMBL/GenBank/DDBJ databases">
        <title>Whole-Genome Sequence of Candidatus Oderbacter manganicum from the National Park Lower Oder Valley, Germany.</title>
        <authorList>
            <person name="Braun B."/>
            <person name="Liere K."/>
            <person name="Szewzyk U."/>
        </authorList>
    </citation>
    <scope>NUCLEOTIDE SEQUENCE [LARGE SCALE GENOMIC DNA]</scope>
    <source>
        <strain evidence="7 8">OTSz_A_272</strain>
    </source>
</reference>
<evidence type="ECO:0000313" key="7">
    <source>
        <dbReference type="EMBL" id="ANP47676.1"/>
    </source>
</evidence>
<name>A0A1B1AM89_9PROT</name>
<evidence type="ECO:0000256" key="2">
    <source>
        <dbReference type="ARBA" id="ARBA00010973"/>
    </source>
</evidence>
<dbReference type="STRING" id="1759059.ATE48_18095"/>
<dbReference type="KEGG" id="cbot:ATE48_18095"/>
<proteinExistence type="inferred from homology"/>
<dbReference type="RefSeq" id="WP_066774040.1">
    <property type="nucleotide sequence ID" value="NZ_CP013244.1"/>
</dbReference>
<dbReference type="OrthoDB" id="2795102at2"/>
<dbReference type="PANTHER" id="PTHR34216:SF11">
    <property type="entry name" value="CHITOOLIGOSACCHARIDE DEACETYLASE"/>
    <property type="match status" value="1"/>
</dbReference>
<dbReference type="InterPro" id="IPR011330">
    <property type="entry name" value="Glyco_hydro/deAcase_b/a-brl"/>
</dbReference>
<evidence type="ECO:0000259" key="6">
    <source>
        <dbReference type="PROSITE" id="PS51677"/>
    </source>
</evidence>
<feature type="domain" description="NodB homology" evidence="6">
    <location>
        <begin position="35"/>
        <end position="251"/>
    </location>
</feature>
<keyword evidence="4" id="KW-0732">Signal</keyword>
<dbReference type="InParanoid" id="A0A1B1AM89"/>
<evidence type="ECO:0000256" key="5">
    <source>
        <dbReference type="ARBA" id="ARBA00032976"/>
    </source>
</evidence>
<dbReference type="Proteomes" id="UP000092498">
    <property type="component" value="Chromosome"/>
</dbReference>
<dbReference type="AlphaFoldDB" id="A0A1B1AM89"/>